<organism evidence="5 6">
    <name type="scientific">Namhaeicola litoreus</name>
    <dbReference type="NCBI Taxonomy" id="1052145"/>
    <lineage>
        <taxon>Bacteria</taxon>
        <taxon>Pseudomonadati</taxon>
        <taxon>Bacteroidota</taxon>
        <taxon>Flavobacteriia</taxon>
        <taxon>Flavobacteriales</taxon>
        <taxon>Flavobacteriaceae</taxon>
        <taxon>Namhaeicola</taxon>
    </lineage>
</organism>
<dbReference type="InterPro" id="IPR036388">
    <property type="entry name" value="WH-like_DNA-bd_sf"/>
</dbReference>
<keyword evidence="2 3" id="KW-0802">TPR repeat</keyword>
<dbReference type="EMBL" id="JBHTMY010000002">
    <property type="protein sequence ID" value="MFD1315208.1"/>
    <property type="molecule type" value="Genomic_DNA"/>
</dbReference>
<accession>A0ABW3Y3U9</accession>
<dbReference type="Gene3D" id="1.25.40.10">
    <property type="entry name" value="Tetratricopeptide repeat domain"/>
    <property type="match status" value="2"/>
</dbReference>
<dbReference type="Proteomes" id="UP001597201">
    <property type="component" value="Unassembled WGS sequence"/>
</dbReference>
<dbReference type="PANTHER" id="PTHR45641:SF19">
    <property type="entry name" value="NEPHROCYSTIN-3"/>
    <property type="match status" value="1"/>
</dbReference>
<evidence type="ECO:0000313" key="5">
    <source>
        <dbReference type="EMBL" id="MFD1315208.1"/>
    </source>
</evidence>
<evidence type="ECO:0000313" key="6">
    <source>
        <dbReference type="Proteomes" id="UP001597201"/>
    </source>
</evidence>
<keyword evidence="6" id="KW-1185">Reference proteome</keyword>
<dbReference type="RefSeq" id="WP_377177131.1">
    <property type="nucleotide sequence ID" value="NZ_JBHTMY010000002.1"/>
</dbReference>
<protein>
    <recommendedName>
        <fullName evidence="7">Tetratricopeptide repeat-containing protein</fullName>
    </recommendedName>
</protein>
<dbReference type="SUPFAM" id="SSF46894">
    <property type="entry name" value="C-terminal effector domain of the bipartite response regulators"/>
    <property type="match status" value="1"/>
</dbReference>
<keyword evidence="4" id="KW-1133">Transmembrane helix</keyword>
<sequence length="548" mass="64888">MISSVFDSFILLKQKYFKVSLLWIFYFIVPHLNAQEGLSANDAFDRALELRFHYPDSAVVLFNYSYDLYLKQKDTLKATNCLLEKSLVSENNAKYADSYDALWSVLILNDNRNDDNLKSVIYHRLGRIYSYYKREDESIKYLKKSLDIQKGMISVTGRDSSYLTPYYYALANTYRELDQYDKAKVYLDSCEMYFSTSNDLLPQAHVQFEKANLLAHDNKIDEAIKIMDSIFPYFQKNEPTYLVLFYKYLGDMYFNRDLNKSLELYNEALRISSENKSHLDFTPLIYKSLTDLYLQRNDYKNAFFNLNKAKELDDKFFGSRSSINQSVLEIKDDYRFEKERQEKQIQEQYLKQLEQEDKINDLKLIILLGSIVSLLIIGFGYIYNIRSKHKAEKEFIRKSKELEIKKTRELVDLKNKELAASALQLIEKDEFLKEIKSKIRVGTDKIKIHEINKLLRSISTNNNKNWDEFKYRFIEVNKDFYTKIFEKYPNLSQSDQKLCALIKLNFSSKEMARLLGISVESVHTSRHRIRKKMDLPRSTNLEDFINSL</sequence>
<name>A0ABW3Y3U9_9FLAO</name>
<evidence type="ECO:0000256" key="2">
    <source>
        <dbReference type="ARBA" id="ARBA00022803"/>
    </source>
</evidence>
<gene>
    <name evidence="5" type="ORF">ACFQ39_06225</name>
</gene>
<evidence type="ECO:0000256" key="3">
    <source>
        <dbReference type="PROSITE-ProRule" id="PRU00339"/>
    </source>
</evidence>
<dbReference type="Pfam" id="PF13181">
    <property type="entry name" value="TPR_8"/>
    <property type="match status" value="2"/>
</dbReference>
<dbReference type="PANTHER" id="PTHR45641">
    <property type="entry name" value="TETRATRICOPEPTIDE REPEAT PROTEIN (AFU_ORTHOLOGUE AFUA_6G03870)"/>
    <property type="match status" value="1"/>
</dbReference>
<dbReference type="Gene3D" id="1.10.10.10">
    <property type="entry name" value="Winged helix-like DNA-binding domain superfamily/Winged helix DNA-binding domain"/>
    <property type="match status" value="1"/>
</dbReference>
<dbReference type="InterPro" id="IPR016032">
    <property type="entry name" value="Sig_transdc_resp-reg_C-effctor"/>
</dbReference>
<dbReference type="SMART" id="SM00028">
    <property type="entry name" value="TPR"/>
    <property type="match status" value="4"/>
</dbReference>
<dbReference type="InterPro" id="IPR011990">
    <property type="entry name" value="TPR-like_helical_dom_sf"/>
</dbReference>
<keyword evidence="4" id="KW-0812">Transmembrane</keyword>
<comment type="caution">
    <text evidence="5">The sequence shown here is derived from an EMBL/GenBank/DDBJ whole genome shotgun (WGS) entry which is preliminary data.</text>
</comment>
<evidence type="ECO:0008006" key="7">
    <source>
        <dbReference type="Google" id="ProtNLM"/>
    </source>
</evidence>
<dbReference type="PROSITE" id="PS50005">
    <property type="entry name" value="TPR"/>
    <property type="match status" value="1"/>
</dbReference>
<proteinExistence type="predicted"/>
<dbReference type="SUPFAM" id="SSF48452">
    <property type="entry name" value="TPR-like"/>
    <property type="match status" value="2"/>
</dbReference>
<evidence type="ECO:0000256" key="4">
    <source>
        <dbReference type="SAM" id="Phobius"/>
    </source>
</evidence>
<keyword evidence="1" id="KW-0677">Repeat</keyword>
<keyword evidence="4" id="KW-0472">Membrane</keyword>
<evidence type="ECO:0000256" key="1">
    <source>
        <dbReference type="ARBA" id="ARBA00022737"/>
    </source>
</evidence>
<feature type="repeat" description="TPR" evidence="3">
    <location>
        <begin position="119"/>
        <end position="152"/>
    </location>
</feature>
<reference evidence="6" key="1">
    <citation type="journal article" date="2019" name="Int. J. Syst. Evol. Microbiol.">
        <title>The Global Catalogue of Microorganisms (GCM) 10K type strain sequencing project: providing services to taxonomists for standard genome sequencing and annotation.</title>
        <authorList>
            <consortium name="The Broad Institute Genomics Platform"/>
            <consortium name="The Broad Institute Genome Sequencing Center for Infectious Disease"/>
            <person name="Wu L."/>
            <person name="Ma J."/>
        </authorList>
    </citation>
    <scope>NUCLEOTIDE SEQUENCE [LARGE SCALE GENOMIC DNA]</scope>
    <source>
        <strain evidence="6">CCUG 61485</strain>
    </source>
</reference>
<feature type="transmembrane region" description="Helical" evidence="4">
    <location>
        <begin position="364"/>
        <end position="383"/>
    </location>
</feature>
<dbReference type="InterPro" id="IPR019734">
    <property type="entry name" value="TPR_rpt"/>
</dbReference>